<organism evidence="2">
    <name type="scientific">Phytophthora nicotianae</name>
    <name type="common">Potato buckeye rot agent</name>
    <name type="synonym">Phytophthora parasitica</name>
    <dbReference type="NCBI Taxonomy" id="4792"/>
    <lineage>
        <taxon>Eukaryota</taxon>
        <taxon>Sar</taxon>
        <taxon>Stramenopiles</taxon>
        <taxon>Oomycota</taxon>
        <taxon>Peronosporomycetes</taxon>
        <taxon>Peronosporales</taxon>
        <taxon>Peronosporaceae</taxon>
        <taxon>Phytophthora</taxon>
    </lineage>
</organism>
<protein>
    <submittedName>
        <fullName evidence="2">Uncharacterized protein</fullName>
    </submittedName>
</protein>
<accession>W2HN58</accession>
<reference evidence="2" key="1">
    <citation type="submission" date="2013-11" db="EMBL/GenBank/DDBJ databases">
        <title>The Genome Sequence of Phytophthora parasitica CJ02B3.</title>
        <authorList>
            <consortium name="The Broad Institute Genomics Platform"/>
            <person name="Russ C."/>
            <person name="Tyler B."/>
            <person name="Panabieres F."/>
            <person name="Shan W."/>
            <person name="Tripathy S."/>
            <person name="Grunwald N."/>
            <person name="Machado M."/>
            <person name="Johnson C.S."/>
            <person name="Arredondo F."/>
            <person name="Hong C."/>
            <person name="Coffey M."/>
            <person name="Young S.K."/>
            <person name="Zeng Q."/>
            <person name="Gargeya S."/>
            <person name="Fitzgerald M."/>
            <person name="Abouelleil A."/>
            <person name="Alvarado L."/>
            <person name="Chapman S.B."/>
            <person name="Gainer-Dewar J."/>
            <person name="Goldberg J."/>
            <person name="Griggs A."/>
            <person name="Gujja S."/>
            <person name="Hansen M."/>
            <person name="Howarth C."/>
            <person name="Imamovic A."/>
            <person name="Ireland A."/>
            <person name="Larimer J."/>
            <person name="McCowan C."/>
            <person name="Murphy C."/>
            <person name="Pearson M."/>
            <person name="Poon T.W."/>
            <person name="Priest M."/>
            <person name="Roberts A."/>
            <person name="Saif S."/>
            <person name="Shea T."/>
            <person name="Sykes S."/>
            <person name="Wortman J."/>
            <person name="Nusbaum C."/>
            <person name="Birren B."/>
        </authorList>
    </citation>
    <scope>NUCLEOTIDE SEQUENCE [LARGE SCALE GENOMIC DNA]</scope>
    <source>
        <strain evidence="2">CJ02B3</strain>
    </source>
</reference>
<name>W2HN58_PHYNI</name>
<dbReference type="EMBL" id="KI684167">
    <property type="protein sequence ID" value="ETK95901.1"/>
    <property type="molecule type" value="Genomic_DNA"/>
</dbReference>
<proteinExistence type="predicted"/>
<gene>
    <name evidence="2" type="ORF">L915_01228</name>
</gene>
<dbReference type="AlphaFoldDB" id="W2HN58"/>
<keyword evidence="1" id="KW-0472">Membrane</keyword>
<dbReference type="Proteomes" id="UP000053236">
    <property type="component" value="Unassembled WGS sequence"/>
</dbReference>
<keyword evidence="1" id="KW-1133">Transmembrane helix</keyword>
<evidence type="ECO:0000256" key="1">
    <source>
        <dbReference type="SAM" id="Phobius"/>
    </source>
</evidence>
<feature type="transmembrane region" description="Helical" evidence="1">
    <location>
        <begin position="27"/>
        <end position="45"/>
    </location>
</feature>
<evidence type="ECO:0000313" key="2">
    <source>
        <dbReference type="EMBL" id="ETK95901.1"/>
    </source>
</evidence>
<keyword evidence="1" id="KW-0812">Transmembrane</keyword>
<sequence>MTGPVAVTRSAWWPWIDLYVPPLALELLKMGFYSIGTVLAFRLGLSAQVRPIKKEKNSPGQY</sequence>